<feature type="transmembrane region" description="Helical" evidence="1">
    <location>
        <begin position="125"/>
        <end position="152"/>
    </location>
</feature>
<protein>
    <submittedName>
        <fullName evidence="2">Uncharacterized protein</fullName>
    </submittedName>
</protein>
<keyword evidence="1" id="KW-0472">Membrane</keyword>
<accession>A0A8I3MX16</accession>
<keyword evidence="3" id="KW-1185">Reference proteome</keyword>
<dbReference type="GeneTree" id="ENSGT00900000143394"/>
<dbReference type="Ensembl" id="ENSCAFT00845009731.1">
    <property type="protein sequence ID" value="ENSCAFP00845007608.1"/>
    <property type="gene ID" value="ENSCAFG00845005468.1"/>
</dbReference>
<dbReference type="OrthoDB" id="10413511at2759"/>
<name>A0A8I3MX16_CANLF</name>
<evidence type="ECO:0000313" key="2">
    <source>
        <dbReference type="Ensembl" id="ENSCAFP00845007608.1"/>
    </source>
</evidence>
<reference evidence="2" key="2">
    <citation type="submission" date="2025-08" db="UniProtKB">
        <authorList>
            <consortium name="Ensembl"/>
        </authorList>
    </citation>
    <scope>IDENTIFICATION</scope>
    <source>
        <strain evidence="2">Boxer</strain>
    </source>
</reference>
<dbReference type="Proteomes" id="UP000805418">
    <property type="component" value="Chromosome 9"/>
</dbReference>
<sequence>MSPSSDPGPRLLGVWGSSTPKRHKADFNHFLPLNLILPQWSQHSGCFHTQQDKGRRLRHDTVPFQAEARILDSLKNQKETRKTNNKYSNKQKKLTTTKIGCPFAHARGDLGICCSRRRLCGAISFSFSFLFFFFFFFWASCWFVCYSTSFIINLKKKKNSPFSLVNNKQREKADIGREMP</sequence>
<proteinExistence type="predicted"/>
<keyword evidence="1" id="KW-0812">Transmembrane</keyword>
<evidence type="ECO:0000313" key="3">
    <source>
        <dbReference type="Proteomes" id="UP000805418"/>
    </source>
</evidence>
<reference evidence="2" key="1">
    <citation type="submission" date="2020-03" db="EMBL/GenBank/DDBJ databases">
        <title>Long-read based genome assembly of a Labrador retriever dog.</title>
        <authorList>
            <person name="Eory L."/>
            <person name="Zhang W."/>
            <person name="Schoenebeck J."/>
        </authorList>
    </citation>
    <scope>NUCLEOTIDE SEQUENCE [LARGE SCALE GENOMIC DNA]</scope>
    <source>
        <strain evidence="2">Labrador retriever</strain>
    </source>
</reference>
<keyword evidence="1" id="KW-1133">Transmembrane helix</keyword>
<dbReference type="AlphaFoldDB" id="A0A8I3MX16"/>
<reference evidence="2" key="3">
    <citation type="submission" date="2025-09" db="UniProtKB">
        <authorList>
            <consortium name="Ensembl"/>
        </authorList>
    </citation>
    <scope>IDENTIFICATION</scope>
    <source>
        <strain evidence="2">Boxer</strain>
    </source>
</reference>
<organism evidence="2 3">
    <name type="scientific">Canis lupus familiaris</name>
    <name type="common">Dog</name>
    <name type="synonym">Canis familiaris</name>
    <dbReference type="NCBI Taxonomy" id="9615"/>
    <lineage>
        <taxon>Eukaryota</taxon>
        <taxon>Metazoa</taxon>
        <taxon>Chordata</taxon>
        <taxon>Craniata</taxon>
        <taxon>Vertebrata</taxon>
        <taxon>Euteleostomi</taxon>
        <taxon>Mammalia</taxon>
        <taxon>Eutheria</taxon>
        <taxon>Laurasiatheria</taxon>
        <taxon>Carnivora</taxon>
        <taxon>Caniformia</taxon>
        <taxon>Canidae</taxon>
        <taxon>Canis</taxon>
    </lineage>
</organism>
<evidence type="ECO:0000256" key="1">
    <source>
        <dbReference type="SAM" id="Phobius"/>
    </source>
</evidence>